<dbReference type="Gene3D" id="3.40.1390.20">
    <property type="entry name" value="HprK N-terminal domain-like"/>
    <property type="match status" value="1"/>
</dbReference>
<dbReference type="PANTHER" id="PTHR43356">
    <property type="entry name" value="PHOSPHATE ACETYLTRANSFERASE"/>
    <property type="match status" value="1"/>
</dbReference>
<dbReference type="InterPro" id="IPR050500">
    <property type="entry name" value="Phos_Acetyltrans/Butyryltrans"/>
</dbReference>
<dbReference type="PANTHER" id="PTHR43356:SF3">
    <property type="entry name" value="PHOSPHATE ACETYLTRANSFERASE"/>
    <property type="match status" value="1"/>
</dbReference>
<protein>
    <submittedName>
        <fullName evidence="3">Phosphate acetyltransferase</fullName>
        <ecNumber evidence="3">2.3.1.8</ecNumber>
    </submittedName>
</protein>
<proteinExistence type="predicted"/>
<dbReference type="SUPFAM" id="SSF75138">
    <property type="entry name" value="HprK N-terminal domain-like"/>
    <property type="match status" value="1"/>
</dbReference>
<comment type="subunit">
    <text evidence="1">Homohexamer.</text>
</comment>
<evidence type="ECO:0000313" key="4">
    <source>
        <dbReference type="Proteomes" id="UP000238186"/>
    </source>
</evidence>
<feature type="domain" description="DRTGG" evidence="2">
    <location>
        <begin position="65"/>
        <end position="117"/>
    </location>
</feature>
<dbReference type="InterPro" id="IPR028979">
    <property type="entry name" value="Ser_kin/Pase_Hpr-like_N_sf"/>
</dbReference>
<feature type="non-terminal residue" evidence="3">
    <location>
        <position position="1"/>
    </location>
</feature>
<evidence type="ECO:0000313" key="3">
    <source>
        <dbReference type="EMBL" id="PQM92529.1"/>
    </source>
</evidence>
<reference evidence="3 4" key="1">
    <citation type="submission" date="2018-02" db="EMBL/GenBank/DDBJ databases">
        <title>Distribution and characterization of Shiga toxin converting temperate phage carried by Shigella flexneri in Hispaniola.</title>
        <authorList>
            <person name="Fogolari M."/>
            <person name="Mavian C."/>
            <person name="Angeletti S."/>
            <person name="Salemi M."/>
            <person name="Lampel K.A."/>
            <person name="Maurelli A.T."/>
        </authorList>
    </citation>
    <scope>NUCLEOTIDE SEQUENCE [LARGE SCALE GENOMIC DNA]</scope>
    <source>
        <strain evidence="3 4">BS979</strain>
    </source>
</reference>
<dbReference type="InterPro" id="IPR010766">
    <property type="entry name" value="DRTGG"/>
</dbReference>
<feature type="non-terminal residue" evidence="3">
    <location>
        <position position="117"/>
    </location>
</feature>
<comment type="caution">
    <text evidence="3">The sequence shown here is derived from an EMBL/GenBank/DDBJ whole genome shotgun (WGS) entry which is preliminary data.</text>
</comment>
<dbReference type="GO" id="GO:0008959">
    <property type="term" value="F:phosphate acetyltransferase activity"/>
    <property type="evidence" value="ECO:0007669"/>
    <property type="project" value="UniProtKB-EC"/>
</dbReference>
<dbReference type="Proteomes" id="UP000238186">
    <property type="component" value="Unassembled WGS sequence"/>
</dbReference>
<evidence type="ECO:0000256" key="1">
    <source>
        <dbReference type="ARBA" id="ARBA00011643"/>
    </source>
</evidence>
<dbReference type="AlphaFoldDB" id="A0A2S8D364"/>
<dbReference type="EMBL" id="PUGT01000817">
    <property type="protein sequence ID" value="PQM92529.1"/>
    <property type="molecule type" value="Genomic_DNA"/>
</dbReference>
<keyword evidence="3" id="KW-0808">Transferase</keyword>
<name>A0A2S8D364_SHIDY</name>
<evidence type="ECO:0000259" key="2">
    <source>
        <dbReference type="Pfam" id="PF07085"/>
    </source>
</evidence>
<dbReference type="Pfam" id="PF07085">
    <property type="entry name" value="DRTGG"/>
    <property type="match status" value="1"/>
</dbReference>
<gene>
    <name evidence="3" type="ORF">C5K18_31165</name>
</gene>
<dbReference type="EC" id="2.3.1.8" evidence="3"/>
<accession>A0A2S8D364</accession>
<sequence length="117" mass="12848">VIVNKLNAPVDEQGRTRPDLSEIFDDSSKAKVNNVDPAKLQESSPLPVLGAVPWSFDLTATRAIDMARHLNATIINEGDINTRRVKSVTFCARSIPHMLEHFRAGSLLVTSADRPDV</sequence>
<keyword evidence="3" id="KW-0012">Acyltransferase</keyword>
<organism evidence="3 4">
    <name type="scientific">Shigella dysenteriae</name>
    <dbReference type="NCBI Taxonomy" id="622"/>
    <lineage>
        <taxon>Bacteria</taxon>
        <taxon>Pseudomonadati</taxon>
        <taxon>Pseudomonadota</taxon>
        <taxon>Gammaproteobacteria</taxon>
        <taxon>Enterobacterales</taxon>
        <taxon>Enterobacteriaceae</taxon>
        <taxon>Shigella</taxon>
    </lineage>
</organism>
<dbReference type="RefSeq" id="WP_284530816.1">
    <property type="nucleotide sequence ID" value="NZ_PUGT01000817.1"/>
</dbReference>